<protein>
    <submittedName>
        <fullName evidence="2">Uncharacterized protein</fullName>
    </submittedName>
</protein>
<keyword evidence="1" id="KW-1133">Transmembrane helix</keyword>
<reference evidence="2 3" key="1">
    <citation type="submission" date="2016-05" db="EMBL/GenBank/DDBJ databases">
        <title>Complete genome sequence of Rathayibacter tritici NCPPB 1953.</title>
        <authorList>
            <person name="Park J."/>
            <person name="Lee H.-H."/>
            <person name="Lee S.-W."/>
            <person name="Seo Y.-S."/>
        </authorList>
    </citation>
    <scope>NUCLEOTIDE SEQUENCE [LARGE SCALE GENOMIC DNA]</scope>
    <source>
        <strain evidence="2 3">NCPPB 1953</strain>
    </source>
</reference>
<dbReference type="PATRIC" id="fig|33888.3.peg.2736"/>
<sequence>MDWELWNQGLWALVPTITVGLIFWFVMRAVLRSDRNERRAYDRIEARERQRRGLPPRDVS</sequence>
<name>A0A160KUJ7_9MICO</name>
<evidence type="ECO:0000313" key="2">
    <source>
        <dbReference type="EMBL" id="AND17566.1"/>
    </source>
</evidence>
<organism evidence="2 3">
    <name type="scientific">Rathayibacter tritici</name>
    <dbReference type="NCBI Taxonomy" id="33888"/>
    <lineage>
        <taxon>Bacteria</taxon>
        <taxon>Bacillati</taxon>
        <taxon>Actinomycetota</taxon>
        <taxon>Actinomycetes</taxon>
        <taxon>Micrococcales</taxon>
        <taxon>Microbacteriaceae</taxon>
        <taxon>Rathayibacter</taxon>
    </lineage>
</organism>
<evidence type="ECO:0000256" key="1">
    <source>
        <dbReference type="SAM" id="Phobius"/>
    </source>
</evidence>
<gene>
    <name evidence="2" type="ORF">A6122_2450</name>
</gene>
<evidence type="ECO:0000313" key="3">
    <source>
        <dbReference type="Proteomes" id="UP000077071"/>
    </source>
</evidence>
<dbReference type="STRING" id="33888.A6122_2450"/>
<keyword evidence="1" id="KW-0812">Transmembrane</keyword>
<keyword evidence="3" id="KW-1185">Reference proteome</keyword>
<accession>A0A160KUJ7</accession>
<dbReference type="Proteomes" id="UP000077071">
    <property type="component" value="Chromosome"/>
</dbReference>
<proteinExistence type="predicted"/>
<keyword evidence="1" id="KW-0472">Membrane</keyword>
<dbReference type="KEGG" id="rtn:A6122_2450"/>
<dbReference type="OrthoDB" id="4807612at2"/>
<feature type="transmembrane region" description="Helical" evidence="1">
    <location>
        <begin position="12"/>
        <end position="31"/>
    </location>
</feature>
<dbReference type="RefSeq" id="WP_068255612.1">
    <property type="nucleotide sequence ID" value="NZ_CP015515.1"/>
</dbReference>
<dbReference type="EMBL" id="CP015515">
    <property type="protein sequence ID" value="AND17566.1"/>
    <property type="molecule type" value="Genomic_DNA"/>
</dbReference>
<dbReference type="AlphaFoldDB" id="A0A160KUJ7"/>